<reference evidence="1 3" key="1">
    <citation type="journal article" date="2014" name="Nat. Genet.">
        <title>Genome and transcriptome of the porcine whipworm Trichuris suis.</title>
        <authorList>
            <person name="Jex A.R."/>
            <person name="Nejsum P."/>
            <person name="Schwarz E.M."/>
            <person name="Hu L."/>
            <person name="Young N.D."/>
            <person name="Hall R.S."/>
            <person name="Korhonen P.K."/>
            <person name="Liao S."/>
            <person name="Thamsborg S."/>
            <person name="Xia J."/>
            <person name="Xu P."/>
            <person name="Wang S."/>
            <person name="Scheerlinck J.P."/>
            <person name="Hofmann A."/>
            <person name="Sternberg P.W."/>
            <person name="Wang J."/>
            <person name="Gasser R.B."/>
        </authorList>
    </citation>
    <scope>NUCLEOTIDE SEQUENCE [LARGE SCALE GENOMIC DNA]</scope>
    <source>
        <strain evidence="2">DCEP-RM93F</strain>
        <strain evidence="1">DCEP-RM93M</strain>
    </source>
</reference>
<sequence length="110" mass="12676">MKTDHKPLERTFVEKKEVPKMATNRLTRCAFILSAYNYEVQHVPAKENALADALSRIAIQAGKVSNHEKQPSCQLPNLRLQNLPVTKKELKRELIRDEELSKVMAYMERG</sequence>
<dbReference type="PANTHER" id="PTHR37984:SF5">
    <property type="entry name" value="PROTEIN NYNRIN-LIKE"/>
    <property type="match status" value="1"/>
</dbReference>
<dbReference type="Proteomes" id="UP000030758">
    <property type="component" value="Unassembled WGS sequence"/>
</dbReference>
<dbReference type="PANTHER" id="PTHR37984">
    <property type="entry name" value="PROTEIN CBG26694"/>
    <property type="match status" value="1"/>
</dbReference>
<organism evidence="1 3">
    <name type="scientific">Trichuris suis</name>
    <name type="common">pig whipworm</name>
    <dbReference type="NCBI Taxonomy" id="68888"/>
    <lineage>
        <taxon>Eukaryota</taxon>
        <taxon>Metazoa</taxon>
        <taxon>Ecdysozoa</taxon>
        <taxon>Nematoda</taxon>
        <taxon>Enoplea</taxon>
        <taxon>Dorylaimia</taxon>
        <taxon>Trichinellida</taxon>
        <taxon>Trichuridae</taxon>
        <taxon>Trichuris</taxon>
    </lineage>
</organism>
<evidence type="ECO:0000313" key="1">
    <source>
        <dbReference type="EMBL" id="KFD51228.1"/>
    </source>
</evidence>
<dbReference type="EMBL" id="KL363241">
    <property type="protein sequence ID" value="KFD51228.1"/>
    <property type="molecule type" value="Genomic_DNA"/>
</dbReference>
<gene>
    <name evidence="1" type="ORF">M513_07828</name>
    <name evidence="2" type="ORF">M514_07828</name>
</gene>
<dbReference type="InterPro" id="IPR050951">
    <property type="entry name" value="Retrovirus_Pol_polyprotein"/>
</dbReference>
<evidence type="ECO:0000313" key="2">
    <source>
        <dbReference type="EMBL" id="KFD64687.1"/>
    </source>
</evidence>
<keyword evidence="3" id="KW-1185">Reference proteome</keyword>
<dbReference type="AlphaFoldDB" id="A0A085M1Y2"/>
<accession>A0A085M1Y2</accession>
<evidence type="ECO:0008006" key="4">
    <source>
        <dbReference type="Google" id="ProtNLM"/>
    </source>
</evidence>
<protein>
    <recommendedName>
        <fullName evidence="4">Reverse transcriptase RNase H-like domain-containing protein</fullName>
    </recommendedName>
</protein>
<evidence type="ECO:0000313" key="3">
    <source>
        <dbReference type="Proteomes" id="UP000030764"/>
    </source>
</evidence>
<dbReference type="EMBL" id="KL367552">
    <property type="protein sequence ID" value="KFD64687.1"/>
    <property type="molecule type" value="Genomic_DNA"/>
</dbReference>
<name>A0A085M1Y2_9BILA</name>
<dbReference type="Proteomes" id="UP000030764">
    <property type="component" value="Unassembled WGS sequence"/>
</dbReference>
<proteinExistence type="predicted"/>